<evidence type="ECO:0000259" key="9">
    <source>
        <dbReference type="PROSITE" id="PS51296"/>
    </source>
</evidence>
<dbReference type="Pfam" id="PF00355">
    <property type="entry name" value="Rieske"/>
    <property type="match status" value="1"/>
</dbReference>
<dbReference type="SUPFAM" id="SSF55424">
    <property type="entry name" value="FAD/NAD-linked reductases, dimerisation (C-terminal) domain"/>
    <property type="match status" value="1"/>
</dbReference>
<dbReference type="Pfam" id="PF07992">
    <property type="entry name" value="Pyr_redox_2"/>
    <property type="match status" value="1"/>
</dbReference>
<name>A0A023D1A3_ACIMT</name>
<keyword evidence="4" id="KW-0479">Metal-binding</keyword>
<dbReference type="PANTHER" id="PTHR43557">
    <property type="entry name" value="APOPTOSIS-INDUCING FACTOR 1"/>
    <property type="match status" value="1"/>
</dbReference>
<evidence type="ECO:0000313" key="10">
    <source>
        <dbReference type="EMBL" id="GAJ27938.1"/>
    </source>
</evidence>
<keyword evidence="11" id="KW-1185">Reference proteome</keyword>
<dbReference type="Gene3D" id="3.50.50.60">
    <property type="entry name" value="FAD/NAD(P)-binding domain"/>
    <property type="match status" value="2"/>
</dbReference>
<dbReference type="PROSITE" id="PS51296">
    <property type="entry name" value="RIESKE"/>
    <property type="match status" value="1"/>
</dbReference>
<dbReference type="SUPFAM" id="SSF50022">
    <property type="entry name" value="ISP domain"/>
    <property type="match status" value="1"/>
</dbReference>
<dbReference type="InterPro" id="IPR023753">
    <property type="entry name" value="FAD/NAD-binding_dom"/>
</dbReference>
<dbReference type="InterPro" id="IPR036188">
    <property type="entry name" value="FAD/NAD-bd_sf"/>
</dbReference>
<dbReference type="PRINTS" id="PR00411">
    <property type="entry name" value="PNDRDTASEI"/>
</dbReference>
<keyword evidence="2" id="KW-0285">Flavoprotein</keyword>
<evidence type="ECO:0000256" key="6">
    <source>
        <dbReference type="ARBA" id="ARBA00023002"/>
    </source>
</evidence>
<keyword evidence="7" id="KW-0408">Iron</keyword>
<dbReference type="InterPro" id="IPR016156">
    <property type="entry name" value="FAD/NAD-linked_Rdtase_dimer_sf"/>
</dbReference>
<accession>A0A023D1A3</accession>
<keyword evidence="5" id="KW-0274">FAD</keyword>
<dbReference type="AlphaFoldDB" id="A0A023D1A3"/>
<reference evidence="11" key="1">
    <citation type="journal article" date="2014" name="FEMS Microbiol. Lett.">
        <title>Draft Genomic DNA Sequence of the Facultatively Methylotrophic Bacterium Acidomonas methanolica type strain MB58.</title>
        <authorList>
            <person name="Higashiura N."/>
            <person name="Hadano H."/>
            <person name="Hirakawa H."/>
            <person name="Matsutani M."/>
            <person name="Takabe S."/>
            <person name="Matsushita K."/>
            <person name="Azuma Y."/>
        </authorList>
    </citation>
    <scope>NUCLEOTIDE SEQUENCE [LARGE SCALE GENOMIC DNA]</scope>
    <source>
        <strain evidence="11">MB58</strain>
    </source>
</reference>
<keyword evidence="8" id="KW-0411">Iron-sulfur</keyword>
<evidence type="ECO:0000256" key="8">
    <source>
        <dbReference type="ARBA" id="ARBA00023014"/>
    </source>
</evidence>
<organism evidence="10 11">
    <name type="scientific">Acidomonas methanolica NBRC 104435</name>
    <dbReference type="NCBI Taxonomy" id="1231351"/>
    <lineage>
        <taxon>Bacteria</taxon>
        <taxon>Pseudomonadati</taxon>
        <taxon>Pseudomonadota</taxon>
        <taxon>Alphaproteobacteria</taxon>
        <taxon>Acetobacterales</taxon>
        <taxon>Acetobacteraceae</taxon>
        <taxon>Acidomonas</taxon>
    </lineage>
</organism>
<evidence type="ECO:0000256" key="2">
    <source>
        <dbReference type="ARBA" id="ARBA00022630"/>
    </source>
</evidence>
<evidence type="ECO:0000256" key="1">
    <source>
        <dbReference type="ARBA" id="ARBA00001974"/>
    </source>
</evidence>
<evidence type="ECO:0000256" key="3">
    <source>
        <dbReference type="ARBA" id="ARBA00022714"/>
    </source>
</evidence>
<dbReference type="Proteomes" id="UP000019760">
    <property type="component" value="Unassembled WGS sequence"/>
</dbReference>
<reference evidence="10 11" key="2">
    <citation type="journal article" date="2014" name="FEMS Microbiol. Lett.">
        <title>Draft genomic DNA sequence of the facultatively methylotrophic bacterium Acidomonas methanolica type strain MB58.</title>
        <authorList>
            <person name="Higashiura N."/>
            <person name="Hadano H."/>
            <person name="Hirakawa H."/>
            <person name="Matsutani M."/>
            <person name="Takabe S."/>
            <person name="Matsushita K."/>
            <person name="Azuma Y."/>
        </authorList>
    </citation>
    <scope>NUCLEOTIDE SEQUENCE [LARGE SCALE GENOMIC DNA]</scope>
    <source>
        <strain evidence="10 11">MB58</strain>
    </source>
</reference>
<dbReference type="Gene3D" id="2.102.10.10">
    <property type="entry name" value="Rieske [2Fe-2S] iron-sulphur domain"/>
    <property type="match status" value="1"/>
</dbReference>
<dbReference type="PRINTS" id="PR00368">
    <property type="entry name" value="FADPNR"/>
</dbReference>
<evidence type="ECO:0000313" key="11">
    <source>
        <dbReference type="Proteomes" id="UP000019760"/>
    </source>
</evidence>
<evidence type="ECO:0000256" key="7">
    <source>
        <dbReference type="ARBA" id="ARBA00023004"/>
    </source>
</evidence>
<dbReference type="EMBL" id="BAND01000011">
    <property type="protein sequence ID" value="GAJ27938.1"/>
    <property type="molecule type" value="Genomic_DNA"/>
</dbReference>
<dbReference type="GO" id="GO:0051537">
    <property type="term" value="F:2 iron, 2 sulfur cluster binding"/>
    <property type="evidence" value="ECO:0007669"/>
    <property type="project" value="UniProtKB-KW"/>
</dbReference>
<protein>
    <submittedName>
        <fullName evidence="10">Rubredoxin-NAD(+) reductase</fullName>
    </submittedName>
</protein>
<dbReference type="InterPro" id="IPR017941">
    <property type="entry name" value="Rieske_2Fe-2S"/>
</dbReference>
<keyword evidence="6" id="KW-0560">Oxidoreductase</keyword>
<dbReference type="GO" id="GO:0016651">
    <property type="term" value="F:oxidoreductase activity, acting on NAD(P)H"/>
    <property type="evidence" value="ECO:0007669"/>
    <property type="project" value="TreeGrafter"/>
</dbReference>
<sequence>MDGSDIMDQAGSGWVDVAAFADLREDGMIPVTVGGAPLVLVRDGEIVHALGGKCPHKGAPMEQGTYCRDRSGTPVVVCPWHKAVFSTTGALMEPPALDPLPRHDVRIEAGRVLVAENPAAPPVAPQVKADESVLVLGAGAAGVAGAAALREFGFAGRITLVSDEPDAPYDRTALSKMVLGAKPEELKIPALRPAEWYEANRIERMTARIRSVDHMARRVTFESGETLSADHLLLALGSVARRPDFPGGDLEAVRVLRSAADARAIVDLAGPDKSVVIIGSGFIAMETAAALRKRGTGVTVVARDEAPMRALLGREIGMRLRSLHEQNGVAYLAPAQVVSVEGADTLSVRLDDGFVLRADFVIAGLGAAPATACLDPALRAEDGGVDVDEAMRVLPGVFAVGDIARVAHKGGRVRIEHWRVAQSQARIAARAILGQEASSLPMPWFWTQQFGQKFEYLGWPRAWEGREPEIYDIDGAVSSFDFLAEVRTKDETVGLIGSKQARRIGREAVNPSLVSE</sequence>
<dbReference type="GO" id="GO:0005737">
    <property type="term" value="C:cytoplasm"/>
    <property type="evidence" value="ECO:0007669"/>
    <property type="project" value="TreeGrafter"/>
</dbReference>
<dbReference type="InterPro" id="IPR050446">
    <property type="entry name" value="FAD-oxidoreductase/Apoptosis"/>
</dbReference>
<comment type="caution">
    <text evidence="10">The sequence shown here is derived from an EMBL/GenBank/DDBJ whole genome shotgun (WGS) entry which is preliminary data.</text>
</comment>
<dbReference type="SUPFAM" id="SSF51905">
    <property type="entry name" value="FAD/NAD(P)-binding domain"/>
    <property type="match status" value="2"/>
</dbReference>
<evidence type="ECO:0000256" key="4">
    <source>
        <dbReference type="ARBA" id="ARBA00022723"/>
    </source>
</evidence>
<comment type="cofactor">
    <cofactor evidence="1">
        <name>FAD</name>
        <dbReference type="ChEBI" id="CHEBI:57692"/>
    </cofactor>
</comment>
<proteinExistence type="predicted"/>
<evidence type="ECO:0000256" key="5">
    <source>
        <dbReference type="ARBA" id="ARBA00022827"/>
    </source>
</evidence>
<keyword evidence="3" id="KW-0001">2Fe-2S</keyword>
<dbReference type="PANTHER" id="PTHR43557:SF2">
    <property type="entry name" value="RIESKE DOMAIN-CONTAINING PROTEIN-RELATED"/>
    <property type="match status" value="1"/>
</dbReference>
<dbReference type="GO" id="GO:0046872">
    <property type="term" value="F:metal ion binding"/>
    <property type="evidence" value="ECO:0007669"/>
    <property type="project" value="UniProtKB-KW"/>
</dbReference>
<dbReference type="InterPro" id="IPR036922">
    <property type="entry name" value="Rieske_2Fe-2S_sf"/>
</dbReference>
<feature type="domain" description="Rieske" evidence="9">
    <location>
        <begin position="15"/>
        <end position="114"/>
    </location>
</feature>
<gene>
    <name evidence="10" type="ORF">Amme_011_038</name>
</gene>